<keyword evidence="1" id="KW-0175">Coiled coil</keyword>
<dbReference type="GO" id="GO:0005886">
    <property type="term" value="C:plasma membrane"/>
    <property type="evidence" value="ECO:0007669"/>
    <property type="project" value="TreeGrafter"/>
</dbReference>
<keyword evidence="2" id="KW-1133">Transmembrane helix</keyword>
<dbReference type="PANTHER" id="PTHR12741">
    <property type="entry name" value="LYST-INTERACTING PROTEIN LIP5 DOPAMINE RESPONSIVE PROTEIN DRG-1"/>
    <property type="match status" value="1"/>
</dbReference>
<name>A0A2Z7DF14_9LAMI</name>
<keyword evidence="2" id="KW-0472">Membrane</keyword>
<dbReference type="AlphaFoldDB" id="A0A2Z7DF14"/>
<evidence type="ECO:0000256" key="2">
    <source>
        <dbReference type="SAM" id="Phobius"/>
    </source>
</evidence>
<dbReference type="Pfam" id="PF02364">
    <property type="entry name" value="Glucan_synthase"/>
    <property type="match status" value="1"/>
</dbReference>
<dbReference type="PANTHER" id="PTHR12741:SF47">
    <property type="entry name" value="CALLOSE SYNTHASE 9"/>
    <property type="match status" value="1"/>
</dbReference>
<dbReference type="EMBL" id="KQ988471">
    <property type="protein sequence ID" value="KZV55657.1"/>
    <property type="molecule type" value="Genomic_DNA"/>
</dbReference>
<evidence type="ECO:0000313" key="4">
    <source>
        <dbReference type="EMBL" id="KZV55657.1"/>
    </source>
</evidence>
<feature type="transmembrane region" description="Helical" evidence="2">
    <location>
        <begin position="273"/>
        <end position="294"/>
    </location>
</feature>
<evidence type="ECO:0000256" key="1">
    <source>
        <dbReference type="SAM" id="Coils"/>
    </source>
</evidence>
<organism evidence="4 5">
    <name type="scientific">Dorcoceras hygrometricum</name>
    <dbReference type="NCBI Taxonomy" id="472368"/>
    <lineage>
        <taxon>Eukaryota</taxon>
        <taxon>Viridiplantae</taxon>
        <taxon>Streptophyta</taxon>
        <taxon>Embryophyta</taxon>
        <taxon>Tracheophyta</taxon>
        <taxon>Spermatophyta</taxon>
        <taxon>Magnoliopsida</taxon>
        <taxon>eudicotyledons</taxon>
        <taxon>Gunneridae</taxon>
        <taxon>Pentapetalae</taxon>
        <taxon>asterids</taxon>
        <taxon>lamiids</taxon>
        <taxon>Lamiales</taxon>
        <taxon>Gesneriaceae</taxon>
        <taxon>Didymocarpoideae</taxon>
        <taxon>Trichosporeae</taxon>
        <taxon>Loxocarpinae</taxon>
        <taxon>Dorcoceras</taxon>
    </lineage>
</organism>
<keyword evidence="2" id="KW-0812">Transmembrane</keyword>
<evidence type="ECO:0000259" key="3">
    <source>
        <dbReference type="Pfam" id="PF02364"/>
    </source>
</evidence>
<dbReference type="GO" id="GO:0003843">
    <property type="term" value="F:1,3-beta-D-glucan synthase activity"/>
    <property type="evidence" value="ECO:0007669"/>
    <property type="project" value="InterPro"/>
</dbReference>
<feature type="domain" description="Glycosyl transferase 48" evidence="3">
    <location>
        <begin position="24"/>
        <end position="144"/>
    </location>
</feature>
<dbReference type="GO" id="GO:0000148">
    <property type="term" value="C:1,3-beta-D-glucan synthase complex"/>
    <property type="evidence" value="ECO:0007669"/>
    <property type="project" value="InterPro"/>
</dbReference>
<dbReference type="InterPro" id="IPR003440">
    <property type="entry name" value="Glyco_trans_48_dom"/>
</dbReference>
<feature type="coiled-coil region" evidence="1">
    <location>
        <begin position="172"/>
        <end position="206"/>
    </location>
</feature>
<gene>
    <name evidence="4" type="ORF">F511_32140</name>
</gene>
<dbReference type="GO" id="GO:0006075">
    <property type="term" value="P:(1-&gt;3)-beta-D-glucan biosynthetic process"/>
    <property type="evidence" value="ECO:0007669"/>
    <property type="project" value="InterPro"/>
</dbReference>
<keyword evidence="5" id="KW-1185">Reference proteome</keyword>
<evidence type="ECO:0000313" key="5">
    <source>
        <dbReference type="Proteomes" id="UP000250235"/>
    </source>
</evidence>
<reference evidence="4 5" key="1">
    <citation type="journal article" date="2015" name="Proc. Natl. Acad. Sci. U.S.A.">
        <title>The resurrection genome of Boea hygrometrica: A blueprint for survival of dehydration.</title>
        <authorList>
            <person name="Xiao L."/>
            <person name="Yang G."/>
            <person name="Zhang L."/>
            <person name="Yang X."/>
            <person name="Zhao S."/>
            <person name="Ji Z."/>
            <person name="Zhou Q."/>
            <person name="Hu M."/>
            <person name="Wang Y."/>
            <person name="Chen M."/>
            <person name="Xu Y."/>
            <person name="Jin H."/>
            <person name="Xiao X."/>
            <person name="Hu G."/>
            <person name="Bao F."/>
            <person name="Hu Y."/>
            <person name="Wan P."/>
            <person name="Li L."/>
            <person name="Deng X."/>
            <person name="Kuang T."/>
            <person name="Xiang C."/>
            <person name="Zhu J.K."/>
            <person name="Oliver M.J."/>
            <person name="He Y."/>
        </authorList>
    </citation>
    <scope>NUCLEOTIDE SEQUENCE [LARGE SCALE GENOMIC DNA]</scope>
    <source>
        <strain evidence="5">cv. XS01</strain>
    </source>
</reference>
<dbReference type="OrthoDB" id="1742801at2759"/>
<sequence length="296" mass="33330">MVITRGNGRIGGSLGEFYGDRGIRPPTILGVREQVFTGSVSSSAYFMSSQESSFVTLGQRVLANPLKVRMHYGHPDVVDRVFHINISEDIYSGFNSTLRQENVTHQGYIQVGKGRDVGLNQIALFVGKVAGDNGEQILSRDIYRSYGLRMNCASFWKKNNLLNSELETALMEMVKQDNRRQLSARVEQLESELSELRQAYDGKQEQENAMLQILMRVEQEQKVTEDARRFAEQDAAAQRNASQVFEDMPLKCCPEICLTGRVNLALSGVDETILMHLFFGTVGDTLLFFGRLFLIL</sequence>
<proteinExistence type="predicted"/>
<protein>
    <recommendedName>
        <fullName evidence="3">Glycosyl transferase 48 domain-containing protein</fullName>
    </recommendedName>
</protein>
<accession>A0A2Z7DF14</accession>
<dbReference type="Proteomes" id="UP000250235">
    <property type="component" value="Unassembled WGS sequence"/>
</dbReference>